<keyword evidence="7 11" id="KW-0067">ATP-binding</keyword>
<dbReference type="GO" id="GO:0005829">
    <property type="term" value="C:cytosol"/>
    <property type="evidence" value="ECO:0007669"/>
    <property type="project" value="TreeGrafter"/>
</dbReference>
<dbReference type="SMART" id="SM00382">
    <property type="entry name" value="AAA"/>
    <property type="match status" value="1"/>
</dbReference>
<dbReference type="Pfam" id="PF18073">
    <property type="entry name" value="Zn_ribbon_LapB"/>
    <property type="match status" value="1"/>
</dbReference>
<keyword evidence="9 11" id="KW-0238">DNA-binding</keyword>
<dbReference type="PROSITE" id="PS50162">
    <property type="entry name" value="RECA_2"/>
    <property type="match status" value="1"/>
</dbReference>
<keyword evidence="8 11" id="KW-0346">Stress response</keyword>
<dbReference type="SUPFAM" id="SSF52540">
    <property type="entry name" value="P-loop containing nucleoside triphosphate hydrolases"/>
    <property type="match status" value="1"/>
</dbReference>
<dbReference type="Pfam" id="PF13481">
    <property type="entry name" value="AAA_25"/>
    <property type="match status" value="1"/>
</dbReference>
<dbReference type="EMBL" id="FUWV01000018">
    <property type="protein sequence ID" value="SJZ92306.1"/>
    <property type="molecule type" value="Genomic_DNA"/>
</dbReference>
<feature type="short sequence motif" description="RadA KNRFG motif" evidence="11">
    <location>
        <begin position="251"/>
        <end position="255"/>
    </location>
</feature>
<dbReference type="GO" id="GO:0140664">
    <property type="term" value="F:ATP-dependent DNA damage sensor activity"/>
    <property type="evidence" value="ECO:0007669"/>
    <property type="project" value="InterPro"/>
</dbReference>
<dbReference type="InterPro" id="IPR004504">
    <property type="entry name" value="DNA_repair_RadA"/>
</dbReference>
<comment type="function">
    <text evidence="11">Plays a role in repairing double-strand DNA breaks, probably involving stabilizing or processing branched DNA or blocked replication forks.</text>
</comment>
<dbReference type="Gene3D" id="3.30.230.10">
    <property type="match status" value="1"/>
</dbReference>
<evidence type="ECO:0000256" key="11">
    <source>
        <dbReference type="HAMAP-Rule" id="MF_01498"/>
    </source>
</evidence>
<keyword evidence="2 11" id="KW-0547">Nucleotide-binding</keyword>
<dbReference type="PRINTS" id="PR01874">
    <property type="entry name" value="DNAREPAIRADA"/>
</dbReference>
<dbReference type="CDD" id="cd01121">
    <property type="entry name" value="RadA_SMS_N"/>
    <property type="match status" value="1"/>
</dbReference>
<dbReference type="InterPro" id="IPR020568">
    <property type="entry name" value="Ribosomal_Su5_D2-typ_SF"/>
</dbReference>
<dbReference type="InterPro" id="IPR014721">
    <property type="entry name" value="Ribsml_uS5_D2-typ_fold_subgr"/>
</dbReference>
<keyword evidence="6 13" id="KW-0862">Zinc</keyword>
<dbReference type="OrthoDB" id="9803906at2"/>
<dbReference type="InterPro" id="IPR041166">
    <property type="entry name" value="Rubredoxin_2"/>
</dbReference>
<dbReference type="NCBIfam" id="TIGR00416">
    <property type="entry name" value="sms"/>
    <property type="match status" value="1"/>
</dbReference>
<dbReference type="InterPro" id="IPR027417">
    <property type="entry name" value="P-loop_NTPase"/>
</dbReference>
<accession>A0A1T4PM12</accession>
<keyword evidence="1 11" id="KW-0479">Metal-binding</keyword>
<sequence>MSKIKKKFICQECGYESARWMGKCPECEKWNTFVEEFYTSKSSINEIKTSTSNIAITLEDVIIEEEKRFSTGMRELDRVLGGGVVPGSLILIGGDPGIGKSTILLQISNQMAKENLKVLYVSGEESVKQIKLRADRLKVYEQGLYILSETNMFVIEKVIEQIKPNVLMIDSVQTMYHSDLSSAPGSVGQVREITARLMPIAKEKGIATFLVGHVTKQGAIAGPRVLEHMVDTVLYFEGERHQTYRILRAVKNRFGSTNEIGMFEMRDRGLEEVKNPSEMLLSGRPIDSPGTIAIPCIEGTRPILIELQALVSYTNFGMPRRMATGIDYNRVILLIAIIEKRLGMQLQNQDAYVNIIGGLKVDEPSVDLGVILAIASSFKNIPIDPGMVALGEVGLTGEVRSVQFIEKRIMEAQKMGFKKCIIPKSNLKGLKKTEEIEVIGVSTVYEALRYTF</sequence>
<evidence type="ECO:0000256" key="1">
    <source>
        <dbReference type="ARBA" id="ARBA00022723"/>
    </source>
</evidence>
<dbReference type="Proteomes" id="UP000196365">
    <property type="component" value="Unassembled WGS sequence"/>
</dbReference>
<dbReference type="SUPFAM" id="SSF54211">
    <property type="entry name" value="Ribosomal protein S5 domain 2-like"/>
    <property type="match status" value="1"/>
</dbReference>
<dbReference type="GO" id="GO:0005524">
    <property type="term" value="F:ATP binding"/>
    <property type="evidence" value="ECO:0007669"/>
    <property type="project" value="UniProtKB-UniRule"/>
</dbReference>
<evidence type="ECO:0000256" key="3">
    <source>
        <dbReference type="ARBA" id="ARBA00022763"/>
    </source>
</evidence>
<evidence type="ECO:0000259" key="14">
    <source>
        <dbReference type="PROSITE" id="PS50162"/>
    </source>
</evidence>
<evidence type="ECO:0000313" key="16">
    <source>
        <dbReference type="Proteomes" id="UP000196365"/>
    </source>
</evidence>
<dbReference type="InterPro" id="IPR003593">
    <property type="entry name" value="AAA+_ATPase"/>
</dbReference>
<dbReference type="GO" id="GO:0016787">
    <property type="term" value="F:hydrolase activity"/>
    <property type="evidence" value="ECO:0007669"/>
    <property type="project" value="UniProtKB-KW"/>
</dbReference>
<dbReference type="InterPro" id="IPR020588">
    <property type="entry name" value="RecA_ATP-bd"/>
</dbReference>
<dbReference type="HAMAP" id="MF_01498">
    <property type="entry name" value="RadA_bact"/>
    <property type="match status" value="1"/>
</dbReference>
<comment type="function">
    <text evidence="13">DNA-dependent ATPase involved in processing of recombination intermediates, plays a role in repairing DNA breaks. Stimulates the branch migration of RecA-mediated strand transfer reactions, allowing the 3' invading strand to extend heteroduplex DNA faster. Binds ssDNA in the presence of ADP but not other nucleotides, has ATPase activity that is stimulated by ssDNA and various branched DNA structures, but inhibited by SSB. Does not have RecA's homology-searching function.</text>
</comment>
<comment type="domain">
    <text evidence="11">The middle region has homology to RecA with ATPase motifs including the RadA KNRFG motif, while the C-terminus is homologous to Lon protease.</text>
</comment>
<comment type="similarity">
    <text evidence="11 13">Belongs to the RecA family. RadA subfamily.</text>
</comment>
<evidence type="ECO:0000256" key="5">
    <source>
        <dbReference type="ARBA" id="ARBA00022801"/>
    </source>
</evidence>
<dbReference type="AlphaFoldDB" id="A0A1T4PM12"/>
<feature type="binding site" evidence="11">
    <location>
        <begin position="94"/>
        <end position="101"/>
    </location>
    <ligand>
        <name>ATP</name>
        <dbReference type="ChEBI" id="CHEBI:30616"/>
    </ligand>
</feature>
<protein>
    <recommendedName>
        <fullName evidence="11 12">DNA repair protein RadA</fullName>
    </recommendedName>
</protein>
<evidence type="ECO:0000256" key="8">
    <source>
        <dbReference type="ARBA" id="ARBA00023016"/>
    </source>
</evidence>
<name>A0A1T4PM12_9FIRM</name>
<evidence type="ECO:0000313" key="15">
    <source>
        <dbReference type="EMBL" id="SJZ92306.1"/>
    </source>
</evidence>
<dbReference type="RefSeq" id="WP_087679460.1">
    <property type="nucleotide sequence ID" value="NZ_FUWV01000018.1"/>
</dbReference>
<evidence type="ECO:0000256" key="9">
    <source>
        <dbReference type="ARBA" id="ARBA00023125"/>
    </source>
</evidence>
<evidence type="ECO:0000256" key="12">
    <source>
        <dbReference type="NCBIfam" id="TIGR00416"/>
    </source>
</evidence>
<gene>
    <name evidence="11" type="primary">radA</name>
    <name evidence="15" type="ORF">SAMN02745973_02134</name>
</gene>
<dbReference type="GO" id="GO:0008270">
    <property type="term" value="F:zinc ion binding"/>
    <property type="evidence" value="ECO:0007669"/>
    <property type="project" value="UniProtKB-KW"/>
</dbReference>
<dbReference type="Pfam" id="PF13541">
    <property type="entry name" value="ChlI"/>
    <property type="match status" value="1"/>
</dbReference>
<dbReference type="FunFam" id="3.40.50.300:FF:000050">
    <property type="entry name" value="DNA repair protein RadA"/>
    <property type="match status" value="1"/>
</dbReference>
<evidence type="ECO:0000256" key="13">
    <source>
        <dbReference type="RuleBase" id="RU003555"/>
    </source>
</evidence>
<organism evidence="15 16">
    <name type="scientific">Garciella nitratireducens DSM 15102</name>
    <dbReference type="NCBI Taxonomy" id="1121911"/>
    <lineage>
        <taxon>Bacteria</taxon>
        <taxon>Bacillati</taxon>
        <taxon>Bacillota</taxon>
        <taxon>Clostridia</taxon>
        <taxon>Eubacteriales</taxon>
        <taxon>Eubacteriaceae</taxon>
        <taxon>Garciella</taxon>
    </lineage>
</organism>
<evidence type="ECO:0000256" key="6">
    <source>
        <dbReference type="ARBA" id="ARBA00022833"/>
    </source>
</evidence>
<evidence type="ECO:0000256" key="4">
    <source>
        <dbReference type="ARBA" id="ARBA00022771"/>
    </source>
</evidence>
<keyword evidence="4 13" id="KW-0863">Zinc-finger</keyword>
<feature type="region of interest" description="Lon-protease-like" evidence="11">
    <location>
        <begin position="350"/>
        <end position="452"/>
    </location>
</feature>
<reference evidence="15 16" key="1">
    <citation type="submission" date="2017-02" db="EMBL/GenBank/DDBJ databases">
        <authorList>
            <person name="Peterson S.W."/>
        </authorList>
    </citation>
    <scope>NUCLEOTIDE SEQUENCE [LARGE SCALE GENOMIC DNA]</scope>
    <source>
        <strain evidence="15 16">DSM 15102</strain>
    </source>
</reference>
<dbReference type="GO" id="GO:0000725">
    <property type="term" value="P:recombinational repair"/>
    <property type="evidence" value="ECO:0007669"/>
    <property type="project" value="UniProtKB-UniRule"/>
</dbReference>
<dbReference type="PANTHER" id="PTHR32472">
    <property type="entry name" value="DNA REPAIR PROTEIN RADA"/>
    <property type="match status" value="1"/>
</dbReference>
<feature type="domain" description="RecA family profile 1" evidence="14">
    <location>
        <begin position="65"/>
        <end position="214"/>
    </location>
</feature>
<dbReference type="PANTHER" id="PTHR32472:SF10">
    <property type="entry name" value="DNA REPAIR PROTEIN RADA-LIKE PROTEIN"/>
    <property type="match status" value="1"/>
</dbReference>
<proteinExistence type="inferred from homology"/>
<evidence type="ECO:0000256" key="10">
    <source>
        <dbReference type="ARBA" id="ARBA00023204"/>
    </source>
</evidence>
<keyword evidence="16" id="KW-1185">Reference proteome</keyword>
<evidence type="ECO:0000256" key="2">
    <source>
        <dbReference type="ARBA" id="ARBA00022741"/>
    </source>
</evidence>
<keyword evidence="3 11" id="KW-0227">DNA damage</keyword>
<dbReference type="GO" id="GO:0003684">
    <property type="term" value="F:damaged DNA binding"/>
    <property type="evidence" value="ECO:0007669"/>
    <property type="project" value="InterPro"/>
</dbReference>
<keyword evidence="5" id="KW-0378">Hydrolase</keyword>
<evidence type="ECO:0000256" key="7">
    <source>
        <dbReference type="ARBA" id="ARBA00022840"/>
    </source>
</evidence>
<dbReference type="Gene3D" id="3.40.50.300">
    <property type="entry name" value="P-loop containing nucleotide triphosphate hydrolases"/>
    <property type="match status" value="1"/>
</dbReference>
<keyword evidence="10 11" id="KW-0234">DNA repair</keyword>